<evidence type="ECO:0000259" key="6">
    <source>
        <dbReference type="PROSITE" id="PS00028"/>
    </source>
</evidence>
<keyword evidence="2" id="KW-0547">Nucleotide-binding</keyword>
<dbReference type="InterPro" id="IPR003960">
    <property type="entry name" value="ATPase_AAA_CS"/>
</dbReference>
<feature type="region of interest" description="Disordered" evidence="5">
    <location>
        <begin position="1283"/>
        <end position="1316"/>
    </location>
</feature>
<dbReference type="InterPro" id="IPR044539">
    <property type="entry name" value="Pch2-like"/>
</dbReference>
<evidence type="ECO:0000256" key="1">
    <source>
        <dbReference type="ARBA" id="ARBA00007271"/>
    </source>
</evidence>
<dbReference type="InterPro" id="IPR019337">
    <property type="entry name" value="Telomere_length_regulation_dom"/>
</dbReference>
<keyword evidence="4" id="KW-0469">Meiosis</keyword>
<dbReference type="Proteomes" id="UP000278807">
    <property type="component" value="Unassembled WGS sequence"/>
</dbReference>
<dbReference type="InterPro" id="IPR027417">
    <property type="entry name" value="P-loop_NTPase"/>
</dbReference>
<dbReference type="WBParaSite" id="HNAJ_0000950201-mRNA-1">
    <property type="protein sequence ID" value="HNAJ_0000950201-mRNA-1"/>
    <property type="gene ID" value="HNAJ_0000950201"/>
</dbReference>
<dbReference type="Pfam" id="PF23242">
    <property type="entry name" value="AAA_lid_TRIP13_C"/>
    <property type="match status" value="1"/>
</dbReference>
<feature type="compositionally biased region" description="Polar residues" evidence="5">
    <location>
        <begin position="451"/>
        <end position="461"/>
    </location>
</feature>
<dbReference type="FunFam" id="3.40.50.300:FF:001494">
    <property type="entry name" value="Pachytene checkpoint component Pch2"/>
    <property type="match status" value="1"/>
</dbReference>
<dbReference type="InterPro" id="IPR013087">
    <property type="entry name" value="Znf_C2H2_type"/>
</dbReference>
<dbReference type="InterPro" id="IPR038528">
    <property type="entry name" value="TEL2_C_sf"/>
</dbReference>
<dbReference type="EMBL" id="UZAE01012632">
    <property type="protein sequence ID" value="VDO06021.1"/>
    <property type="molecule type" value="Genomic_DNA"/>
</dbReference>
<evidence type="ECO:0000313" key="8">
    <source>
        <dbReference type="Proteomes" id="UP000278807"/>
    </source>
</evidence>
<feature type="region of interest" description="Disordered" evidence="5">
    <location>
        <begin position="449"/>
        <end position="471"/>
    </location>
</feature>
<proteinExistence type="inferred from homology"/>
<dbReference type="PANTHER" id="PTHR45991">
    <property type="entry name" value="PACHYTENE CHECKPOINT PROTEIN 2"/>
    <property type="match status" value="1"/>
</dbReference>
<protein>
    <submittedName>
        <fullName evidence="9">C2H2-type domain-containing protein</fullName>
    </submittedName>
</protein>
<name>A0A158QIJ3_RODNA</name>
<dbReference type="PROSITE" id="PS00674">
    <property type="entry name" value="AAA"/>
    <property type="match status" value="1"/>
</dbReference>
<dbReference type="OrthoDB" id="10042665at2759"/>
<dbReference type="InterPro" id="IPR003593">
    <property type="entry name" value="AAA+_ATPase"/>
</dbReference>
<dbReference type="GO" id="GO:0005694">
    <property type="term" value="C:chromosome"/>
    <property type="evidence" value="ECO:0007669"/>
    <property type="project" value="TreeGrafter"/>
</dbReference>
<comment type="similarity">
    <text evidence="1">Belongs to the AAA ATPase family. PCH2 subfamily.</text>
</comment>
<gene>
    <name evidence="7" type="ORF">HNAJ_LOCUS9497</name>
</gene>
<evidence type="ECO:0000313" key="7">
    <source>
        <dbReference type="EMBL" id="VDO06021.1"/>
    </source>
</evidence>
<dbReference type="GO" id="GO:0005524">
    <property type="term" value="F:ATP binding"/>
    <property type="evidence" value="ECO:0007669"/>
    <property type="project" value="UniProtKB-KW"/>
</dbReference>
<dbReference type="SMART" id="SM00382">
    <property type="entry name" value="AAA"/>
    <property type="match status" value="1"/>
</dbReference>
<dbReference type="SUPFAM" id="SSF52540">
    <property type="entry name" value="P-loop containing nucleoside triphosphate hydrolases"/>
    <property type="match status" value="1"/>
</dbReference>
<organism evidence="9">
    <name type="scientific">Rodentolepis nana</name>
    <name type="common">Dwarf tapeworm</name>
    <name type="synonym">Hymenolepis nana</name>
    <dbReference type="NCBI Taxonomy" id="102285"/>
    <lineage>
        <taxon>Eukaryota</taxon>
        <taxon>Metazoa</taxon>
        <taxon>Spiralia</taxon>
        <taxon>Lophotrochozoa</taxon>
        <taxon>Platyhelminthes</taxon>
        <taxon>Cestoda</taxon>
        <taxon>Eucestoda</taxon>
        <taxon>Cyclophyllidea</taxon>
        <taxon>Hymenolepididae</taxon>
        <taxon>Rodentolepis</taxon>
    </lineage>
</organism>
<dbReference type="GO" id="GO:0016887">
    <property type="term" value="F:ATP hydrolysis activity"/>
    <property type="evidence" value="ECO:0007669"/>
    <property type="project" value="InterPro"/>
</dbReference>
<dbReference type="Gene3D" id="1.25.40.720">
    <property type="entry name" value="Telomere length regulation protein 2, C-terminal domain"/>
    <property type="match status" value="1"/>
</dbReference>
<reference evidence="9" key="1">
    <citation type="submission" date="2016-04" db="UniProtKB">
        <authorList>
            <consortium name="WormBaseParasite"/>
        </authorList>
    </citation>
    <scope>IDENTIFICATION</scope>
</reference>
<feature type="compositionally biased region" description="Polar residues" evidence="5">
    <location>
        <begin position="1305"/>
        <end position="1316"/>
    </location>
</feature>
<dbReference type="GO" id="GO:0007131">
    <property type="term" value="P:reciprocal meiotic recombination"/>
    <property type="evidence" value="ECO:0007669"/>
    <property type="project" value="TreeGrafter"/>
</dbReference>
<dbReference type="Pfam" id="PF10193">
    <property type="entry name" value="Telomere_reg-2"/>
    <property type="match status" value="1"/>
</dbReference>
<evidence type="ECO:0000256" key="2">
    <source>
        <dbReference type="ARBA" id="ARBA00022741"/>
    </source>
</evidence>
<evidence type="ECO:0000256" key="5">
    <source>
        <dbReference type="SAM" id="MobiDB-lite"/>
    </source>
</evidence>
<dbReference type="STRING" id="102285.A0A158QIJ3"/>
<dbReference type="GO" id="GO:0005634">
    <property type="term" value="C:nucleus"/>
    <property type="evidence" value="ECO:0007669"/>
    <property type="project" value="TreeGrafter"/>
</dbReference>
<dbReference type="InterPro" id="IPR058249">
    <property type="entry name" value="Pch2_C"/>
</dbReference>
<keyword evidence="8" id="KW-1185">Reference proteome</keyword>
<dbReference type="PANTHER" id="PTHR45991:SF1">
    <property type="entry name" value="PACHYTENE CHECKPOINT PROTEIN 2 HOMOLOG"/>
    <property type="match status" value="1"/>
</dbReference>
<dbReference type="Pfam" id="PF00004">
    <property type="entry name" value="AAA"/>
    <property type="match status" value="1"/>
</dbReference>
<reference evidence="7 8" key="2">
    <citation type="submission" date="2018-11" db="EMBL/GenBank/DDBJ databases">
        <authorList>
            <consortium name="Pathogen Informatics"/>
        </authorList>
    </citation>
    <scope>NUCLEOTIDE SEQUENCE [LARGE SCALE GENOMIC DNA]</scope>
</reference>
<evidence type="ECO:0000256" key="4">
    <source>
        <dbReference type="ARBA" id="ARBA00023254"/>
    </source>
</evidence>
<sequence length="1316" mass="145870">MSIDPEVLLDVIGTLPSGLQDKSKEQTLRAYLSNPVYSLDSLNSQTIVLSQLFSKLLSNSANADCCDLFLYATLNCHADIWFGLLISNLQRANVSSGELQQCINLLLKFLLDYGRFPQLLSAIHNISLCIPAPNRYSFIVDKLRQIVNVPTIVNNSIKSASLPKLFRSEVYFPFILRHSTEVNLSQMNPILISQACLQGFGNDAWNCILQQISRSMETSIIWSSALSQIQERALEPTIVPLLKKASHPHLVTICLSSALKSPLRSSLLRLFNRLLFFRHFPPCVPVCIFGFLKEVITDDLYIRVEKDLGLNLLNCWSDSTALNSSSSHNRIYLNQALVAWVCAFREYIVKSPNYHTMLSCVLKGISAHLSCNIEEQRVLGMSVGEWLMEKLEIGKKEDGDSEKNWLKFEYIENEAVKQVKPLFQPIPPYISSESQQNYDLDEIFSYPPDDSLTNGPSNVPSIVSELDSDDDPDEEEIELAQKFPKLPEYSKPAPTGWPFRERRPHYLRECMDGLSGVQHESDDVSSNEVALSCFAHAKELIYRHRGGAVDEIATSFADILLHTEPPACPDTDKVNESRNEALVALAVTSPRRTVRYLTGQLTQSSLGINQHHIIIAVLTSAAVELKENFIPVVGDFFFPMLRAADHWASRKPDDVYSHLDDGILARLVASLGSMYALASNSPLLPRMVKGLLDLSEALLAPKRDPAVRRALLTTLNVMLTATDSSVFAANYQLFLSSNFTSRLLRTLQVETDSDCQKLAQFALAFLRRNTVEFIGADLDSLHITRTMECDEPIEVTPGMQLNGKAVADQPSLQHMVHAEVRLTRNSIASRESVCQAVEMFLRAKSGPCNLPSHLESADFAELTSGKIAFMQENVASINLSTEDSDCPISCESACQTTCLEKAPLMYHVYRLVHGDEADPTHETLEVANEVIRGGTRWALPSTSFDGLWDSLVYDSTVKRDLLKYSESALLFADCQVSQHVIAWNRVIFLHGPPGTGKTSLCRALAHKLSIRLSHRFTSSALIEINTVNLMSKWFSESARLVSQMFTSIFEYLEDPDHLVFLLVDEVESLTAVRKSVASSCEPSDALRVVNAVLTHLDQLKHYSNVMVMATSNVTGVVDPAFLDRADIRAYIGPPSAVAIYSIYSSCLNELIRVGLIERQKSGLLSYRVLSALQFVGSSVTAPSLLVWRLAQRSVGLNGRTLRKLPLLAHAFHLDTTKYPSSIPLRWSGAINGSCGDKENRSAPHPAFGSGGKRSSTPAVPLDVFIEALEKAVDSRFSDQNLIAQSTDESIDGKREKATGPVDGALSTTSSVNVHLP</sequence>
<dbReference type="InterPro" id="IPR003959">
    <property type="entry name" value="ATPase_AAA_core"/>
</dbReference>
<dbReference type="PROSITE" id="PS00028">
    <property type="entry name" value="ZINC_FINGER_C2H2_1"/>
    <property type="match status" value="1"/>
</dbReference>
<dbReference type="GO" id="GO:0051598">
    <property type="term" value="P:meiotic recombination checkpoint signaling"/>
    <property type="evidence" value="ECO:0007669"/>
    <property type="project" value="TreeGrafter"/>
</dbReference>
<dbReference type="Gene3D" id="3.40.50.300">
    <property type="entry name" value="P-loop containing nucleotide triphosphate hydrolases"/>
    <property type="match status" value="1"/>
</dbReference>
<feature type="domain" description="C2H2-type" evidence="6">
    <location>
        <begin position="890"/>
        <end position="913"/>
    </location>
</feature>
<dbReference type="Pfam" id="PF23563">
    <property type="entry name" value="TRIP13_N"/>
    <property type="match status" value="1"/>
</dbReference>
<keyword evidence="3" id="KW-0067">ATP-binding</keyword>
<accession>A0A158QIJ3</accession>
<feature type="region of interest" description="Disordered" evidence="5">
    <location>
        <begin position="1235"/>
        <end position="1255"/>
    </location>
</feature>
<evidence type="ECO:0000313" key="9">
    <source>
        <dbReference type="WBParaSite" id="HNAJ_0000950201-mRNA-1"/>
    </source>
</evidence>
<evidence type="ECO:0000256" key="3">
    <source>
        <dbReference type="ARBA" id="ARBA00022840"/>
    </source>
</evidence>